<sequence>MISARRLALSFFLLKTLGAFAAPVPGQESASTDVSSQSQSVESSSVISSGGSEWMQTAPGGYAQATVSTDTVESSTETASMSMETSMPMADCESEGCSTDSMTISSSEVMSMSMADCGEDCSVDSMSISISEATAGGYGWAMTTEASSVWTTAGSYESGAMYGGYGSATTTSIVSIGTGMMGHDCGEGCMMGEESTTFSEDPGYTATATWNSEVTGSMTVDTAILSSITMTPEFYLPTGGLQTDSCPPAATVTANPFDMMMGGGKPELSEIVDILQMLFSSDEITTLVSSLGGCGSEPPMAGEGSFTLAGESLSIETMMPSATFGSSESESTSCTDDIATFATAATIMPSATFDSSESTSCTDDIATFATATFDSSESESTSCTDDIATFATAATMMSDEIATATLVASSSSCDDSSAIETSTAVGGDISFSVTGTGVYSPAETFSAVGSDFSSVAGSTVAGVDVSATAATASASATDSSAVYA</sequence>
<proteinExistence type="predicted"/>
<feature type="region of interest" description="Disordered" evidence="1">
    <location>
        <begin position="64"/>
        <end position="101"/>
    </location>
</feature>
<feature type="region of interest" description="Disordered" evidence="1">
    <location>
        <begin position="25"/>
        <end position="52"/>
    </location>
</feature>
<gene>
    <name evidence="3" type="ORF">VKT23_019683</name>
</gene>
<feature type="compositionally biased region" description="Low complexity" evidence="1">
    <location>
        <begin position="65"/>
        <end position="87"/>
    </location>
</feature>
<accession>A0ABR1IKT6</accession>
<name>A0ABR1IKT6_9AGAR</name>
<dbReference type="Proteomes" id="UP001498398">
    <property type="component" value="Unassembled WGS sequence"/>
</dbReference>
<keyword evidence="4" id="KW-1185">Reference proteome</keyword>
<reference evidence="3 4" key="1">
    <citation type="submission" date="2024-01" db="EMBL/GenBank/DDBJ databases">
        <title>A draft genome for the cacao thread blight pathogen Marasmiellus scandens.</title>
        <authorList>
            <person name="Baruah I.K."/>
            <person name="Leung J."/>
            <person name="Bukari Y."/>
            <person name="Amoako-Attah I."/>
            <person name="Meinhardt L.W."/>
            <person name="Bailey B.A."/>
            <person name="Cohen S.P."/>
        </authorList>
    </citation>
    <scope>NUCLEOTIDE SEQUENCE [LARGE SCALE GENOMIC DNA]</scope>
    <source>
        <strain evidence="3 4">GH-19</strain>
    </source>
</reference>
<protein>
    <submittedName>
        <fullName evidence="3">Uncharacterized protein</fullName>
    </submittedName>
</protein>
<evidence type="ECO:0000256" key="1">
    <source>
        <dbReference type="SAM" id="MobiDB-lite"/>
    </source>
</evidence>
<feature type="compositionally biased region" description="Low complexity" evidence="1">
    <location>
        <begin position="27"/>
        <end position="52"/>
    </location>
</feature>
<keyword evidence="2" id="KW-0732">Signal</keyword>
<evidence type="ECO:0000313" key="4">
    <source>
        <dbReference type="Proteomes" id="UP001498398"/>
    </source>
</evidence>
<feature type="signal peptide" evidence="2">
    <location>
        <begin position="1"/>
        <end position="21"/>
    </location>
</feature>
<evidence type="ECO:0000313" key="3">
    <source>
        <dbReference type="EMBL" id="KAK7435422.1"/>
    </source>
</evidence>
<feature type="chain" id="PRO_5046852884" evidence="2">
    <location>
        <begin position="22"/>
        <end position="484"/>
    </location>
</feature>
<comment type="caution">
    <text evidence="3">The sequence shown here is derived from an EMBL/GenBank/DDBJ whole genome shotgun (WGS) entry which is preliminary data.</text>
</comment>
<dbReference type="EMBL" id="JBANRG010000107">
    <property type="protein sequence ID" value="KAK7435422.1"/>
    <property type="molecule type" value="Genomic_DNA"/>
</dbReference>
<evidence type="ECO:0000256" key="2">
    <source>
        <dbReference type="SAM" id="SignalP"/>
    </source>
</evidence>
<organism evidence="3 4">
    <name type="scientific">Marasmiellus scandens</name>
    <dbReference type="NCBI Taxonomy" id="2682957"/>
    <lineage>
        <taxon>Eukaryota</taxon>
        <taxon>Fungi</taxon>
        <taxon>Dikarya</taxon>
        <taxon>Basidiomycota</taxon>
        <taxon>Agaricomycotina</taxon>
        <taxon>Agaricomycetes</taxon>
        <taxon>Agaricomycetidae</taxon>
        <taxon>Agaricales</taxon>
        <taxon>Marasmiineae</taxon>
        <taxon>Omphalotaceae</taxon>
        <taxon>Marasmiellus</taxon>
    </lineage>
</organism>